<dbReference type="Gene3D" id="1.10.10.60">
    <property type="entry name" value="Homeodomain-like"/>
    <property type="match status" value="1"/>
</dbReference>
<dbReference type="GO" id="GO:0045892">
    <property type="term" value="P:negative regulation of DNA-templated transcription"/>
    <property type="evidence" value="ECO:0007669"/>
    <property type="project" value="InterPro"/>
</dbReference>
<evidence type="ECO:0000313" key="5">
    <source>
        <dbReference type="EMBL" id="NNG35444.1"/>
    </source>
</evidence>
<gene>
    <name evidence="5" type="ORF">HKD39_06915</name>
</gene>
<feature type="domain" description="Tetracycline repressor TetR C-terminal" evidence="4">
    <location>
        <begin position="159"/>
        <end position="283"/>
    </location>
</feature>
<dbReference type="InterPro" id="IPR009057">
    <property type="entry name" value="Homeodomain-like_sf"/>
</dbReference>
<dbReference type="Gene3D" id="1.10.357.10">
    <property type="entry name" value="Tetracycline Repressor, domain 2"/>
    <property type="match status" value="1"/>
</dbReference>
<evidence type="ECO:0000256" key="1">
    <source>
        <dbReference type="ARBA" id="ARBA00023015"/>
    </source>
</evidence>
<comment type="caution">
    <text evidence="5">The sequence shown here is derived from an EMBL/GenBank/DDBJ whole genome shotgun (WGS) entry which is preliminary data.</text>
</comment>
<dbReference type="RefSeq" id="WP_171199136.1">
    <property type="nucleotide sequence ID" value="NZ_JABEND010000003.1"/>
</dbReference>
<protein>
    <submittedName>
        <fullName evidence="5">TetR/AcrR family transcriptional regulator</fullName>
    </submittedName>
</protein>
<sequence>MPAKNPAENPADVPARRPAEPAPGAASDRTEQLLRLLWQPATGPDSDASTSPTSTASTGSTGPSGSTTSAGNPRRTGRTDRKRRAGLTVDDFVDTGIALADAHGLAGLTMRAVAGRLGVGAMTLYGYVPGRAEGLALMIDRVHGTAYADPDELAAVAAADGWQAAAERLVLANWQLLQAHPWLIELPPGRPPIGPGTARKYEAELAGLAPSGLPPAELDRLLSTLLALVMQAARWEIGLARDRANTGLDDAGWWAQVGPVLAELAAGQRFPHAEAVGATMQSAGEPWQTLQFGVAAVCAGIGPRE</sequence>
<dbReference type="EMBL" id="JABEND010000003">
    <property type="protein sequence ID" value="NNG35444.1"/>
    <property type="molecule type" value="Genomic_DNA"/>
</dbReference>
<feature type="region of interest" description="Disordered" evidence="3">
    <location>
        <begin position="1"/>
        <end position="83"/>
    </location>
</feature>
<proteinExistence type="predicted"/>
<dbReference type="InterPro" id="IPR004111">
    <property type="entry name" value="Repressor_TetR_C"/>
</dbReference>
<evidence type="ECO:0000313" key="6">
    <source>
        <dbReference type="Proteomes" id="UP000562984"/>
    </source>
</evidence>
<dbReference type="Pfam" id="PF02909">
    <property type="entry name" value="TetR_C_1"/>
    <property type="match status" value="1"/>
</dbReference>
<keyword evidence="2" id="KW-0804">Transcription</keyword>
<keyword evidence="6" id="KW-1185">Reference proteome</keyword>
<dbReference type="InterPro" id="IPR036271">
    <property type="entry name" value="Tet_transcr_reg_TetR-rel_C_sf"/>
</dbReference>
<organism evidence="5 6">
    <name type="scientific">Nakamurella aerolata</name>
    <dbReference type="NCBI Taxonomy" id="1656892"/>
    <lineage>
        <taxon>Bacteria</taxon>
        <taxon>Bacillati</taxon>
        <taxon>Actinomycetota</taxon>
        <taxon>Actinomycetes</taxon>
        <taxon>Nakamurellales</taxon>
        <taxon>Nakamurellaceae</taxon>
        <taxon>Nakamurella</taxon>
    </lineage>
</organism>
<name>A0A849A333_9ACTN</name>
<keyword evidence="1" id="KW-0805">Transcription regulation</keyword>
<dbReference type="Proteomes" id="UP000562984">
    <property type="component" value="Unassembled WGS sequence"/>
</dbReference>
<dbReference type="SUPFAM" id="SSF48498">
    <property type="entry name" value="Tetracyclin repressor-like, C-terminal domain"/>
    <property type="match status" value="1"/>
</dbReference>
<evidence type="ECO:0000259" key="4">
    <source>
        <dbReference type="Pfam" id="PF02909"/>
    </source>
</evidence>
<reference evidence="5 6" key="1">
    <citation type="submission" date="2020-05" db="EMBL/GenBank/DDBJ databases">
        <title>Nakamurella sp. DB0629 isolated from air conditioner.</title>
        <authorList>
            <person name="Kim D.H."/>
            <person name="Kim D.-U."/>
        </authorList>
    </citation>
    <scope>NUCLEOTIDE SEQUENCE [LARGE SCALE GENOMIC DNA]</scope>
    <source>
        <strain evidence="5 6">DB0629</strain>
    </source>
</reference>
<dbReference type="SUPFAM" id="SSF46689">
    <property type="entry name" value="Homeodomain-like"/>
    <property type="match status" value="1"/>
</dbReference>
<evidence type="ECO:0000256" key="2">
    <source>
        <dbReference type="ARBA" id="ARBA00023163"/>
    </source>
</evidence>
<evidence type="ECO:0000256" key="3">
    <source>
        <dbReference type="SAM" id="MobiDB-lite"/>
    </source>
</evidence>
<dbReference type="AlphaFoldDB" id="A0A849A333"/>
<feature type="compositionally biased region" description="Low complexity" evidence="3">
    <location>
        <begin position="42"/>
        <end position="71"/>
    </location>
</feature>
<accession>A0A849A333</accession>